<dbReference type="InterPro" id="IPR035923">
    <property type="entry name" value="TT1751-like_sf"/>
</dbReference>
<evidence type="ECO:0000313" key="3">
    <source>
        <dbReference type="Proteomes" id="UP000567922"/>
    </source>
</evidence>
<dbReference type="PANTHER" id="PTHR38342">
    <property type="entry name" value="SLR5037 PROTEIN"/>
    <property type="match status" value="1"/>
</dbReference>
<dbReference type="EMBL" id="JACHWS010000001">
    <property type="protein sequence ID" value="MBB3035894.1"/>
    <property type="molecule type" value="Genomic_DNA"/>
</dbReference>
<dbReference type="InterPro" id="IPR016796">
    <property type="entry name" value="UCP021774"/>
</dbReference>
<reference evidence="2 3" key="1">
    <citation type="submission" date="2020-08" db="EMBL/GenBank/DDBJ databases">
        <title>Sequencing the genomes of 1000 actinobacteria strains.</title>
        <authorList>
            <person name="Klenk H.-P."/>
        </authorList>
    </citation>
    <scope>NUCLEOTIDE SEQUENCE [LARGE SCALE GENOMIC DNA]</scope>
    <source>
        <strain evidence="2 3">DSM 45258</strain>
    </source>
</reference>
<dbReference type="Gene3D" id="3.30.310.70">
    <property type="entry name" value="TT1751-like domain"/>
    <property type="match status" value="1"/>
</dbReference>
<organism evidence="2 3">
    <name type="scientific">Hoyosella altamirensis</name>
    <dbReference type="NCBI Taxonomy" id="616997"/>
    <lineage>
        <taxon>Bacteria</taxon>
        <taxon>Bacillati</taxon>
        <taxon>Actinomycetota</taxon>
        <taxon>Actinomycetes</taxon>
        <taxon>Mycobacteriales</taxon>
        <taxon>Hoyosellaceae</taxon>
        <taxon>Hoyosella</taxon>
    </lineage>
</organism>
<name>A0A839RI73_9ACTN</name>
<proteinExistence type="predicted"/>
<keyword evidence="3" id="KW-1185">Reference proteome</keyword>
<dbReference type="SUPFAM" id="SSF103247">
    <property type="entry name" value="TT1751-like"/>
    <property type="match status" value="1"/>
</dbReference>
<protein>
    <submittedName>
        <fullName evidence="2">Uncharacterized protein (DUF302 family)</fullName>
    </submittedName>
</protein>
<evidence type="ECO:0000313" key="2">
    <source>
        <dbReference type="EMBL" id="MBB3035894.1"/>
    </source>
</evidence>
<dbReference type="CDD" id="cd14797">
    <property type="entry name" value="DUF302"/>
    <property type="match status" value="1"/>
</dbReference>
<dbReference type="Pfam" id="PF03625">
    <property type="entry name" value="DUF302"/>
    <property type="match status" value="1"/>
</dbReference>
<feature type="domain" description="DUF302" evidence="1">
    <location>
        <begin position="38"/>
        <end position="103"/>
    </location>
</feature>
<evidence type="ECO:0000259" key="1">
    <source>
        <dbReference type="Pfam" id="PF03625"/>
    </source>
</evidence>
<dbReference type="OrthoDB" id="9791067at2"/>
<dbReference type="PANTHER" id="PTHR38342:SF1">
    <property type="entry name" value="SLR5037 PROTEIN"/>
    <property type="match status" value="1"/>
</dbReference>
<dbReference type="PIRSF" id="PIRSF021774">
    <property type="entry name" value="UCP021774"/>
    <property type="match status" value="1"/>
</dbReference>
<dbReference type="RefSeq" id="WP_064439591.1">
    <property type="nucleotide sequence ID" value="NZ_BDDI01000005.1"/>
</dbReference>
<dbReference type="Proteomes" id="UP000567922">
    <property type="component" value="Unassembled WGS sequence"/>
</dbReference>
<accession>A0A839RI73</accession>
<gene>
    <name evidence="2" type="ORF">FHU29_000328</name>
</gene>
<comment type="caution">
    <text evidence="2">The sequence shown here is derived from an EMBL/GenBank/DDBJ whole genome shotgun (WGS) entry which is preliminary data.</text>
</comment>
<dbReference type="AlphaFoldDB" id="A0A839RI73"/>
<sequence length="139" mass="14505">MPNGSIGITTVVDLPFDEAVTKTREALADQGFGVLTEIDVKATLKTKIDKDIENYLILGACRPPLAYEAVLADPQIGLLLPCNVVVRDSRDREGAVIVEAMNPDMMVDVSGKAALGPVASDAGIRLRAALSALGGTAVS</sequence>
<dbReference type="InterPro" id="IPR005180">
    <property type="entry name" value="DUF302"/>
</dbReference>